<evidence type="ECO:0000313" key="5">
    <source>
        <dbReference type="Proteomes" id="UP000248349"/>
    </source>
</evidence>
<feature type="domain" description="Nephrocystin 3-like N-terminal" evidence="3">
    <location>
        <begin position="348"/>
        <end position="460"/>
    </location>
</feature>
<dbReference type="AlphaFoldDB" id="A0A318ZEA6"/>
<organism evidence="4 5">
    <name type="scientific">Aspergillus saccharolyticus JOP 1030-1</name>
    <dbReference type="NCBI Taxonomy" id="1450539"/>
    <lineage>
        <taxon>Eukaryota</taxon>
        <taxon>Fungi</taxon>
        <taxon>Dikarya</taxon>
        <taxon>Ascomycota</taxon>
        <taxon>Pezizomycotina</taxon>
        <taxon>Eurotiomycetes</taxon>
        <taxon>Eurotiomycetidae</taxon>
        <taxon>Eurotiales</taxon>
        <taxon>Aspergillaceae</taxon>
        <taxon>Aspergillus</taxon>
        <taxon>Aspergillus subgen. Circumdati</taxon>
    </lineage>
</organism>
<dbReference type="EMBL" id="KZ821247">
    <property type="protein sequence ID" value="PYH43033.1"/>
    <property type="molecule type" value="Genomic_DNA"/>
</dbReference>
<evidence type="ECO:0000313" key="4">
    <source>
        <dbReference type="EMBL" id="PYH43033.1"/>
    </source>
</evidence>
<dbReference type="OrthoDB" id="163438at2759"/>
<dbReference type="PANTHER" id="PTHR10039">
    <property type="entry name" value="AMELOGENIN"/>
    <property type="match status" value="1"/>
</dbReference>
<gene>
    <name evidence="4" type="ORF">BP01DRAFT_417623</name>
</gene>
<keyword evidence="5" id="KW-1185">Reference proteome</keyword>
<dbReference type="GeneID" id="37080498"/>
<dbReference type="InterPro" id="IPR031359">
    <property type="entry name" value="NACHT_N"/>
</dbReference>
<dbReference type="RefSeq" id="XP_025429015.1">
    <property type="nucleotide sequence ID" value="XM_025579269.1"/>
</dbReference>
<dbReference type="InterPro" id="IPR056884">
    <property type="entry name" value="NPHP3-like_N"/>
</dbReference>
<accession>A0A318ZEA6</accession>
<sequence length="707" mass="80881">MGFCCKLKKRLVKKRKTEVPEETSVVFSPTAGTPARGPARALPVITTVQPPEQLVSLTTASAAVTLSLRDNFEPWTRAYTMLQSREPELMDDYKKHLASLHDGATDADLSTSRAVESIWQLSLIGKKIKIREQAEKLAKFLLWTDPIVKNALSAQPYAALAWCGVSLLLPLLTSGTTNIETMLKGFDLISDIQLYWEICERTYLRPAHREGYQDLMEPLSKLYSHIIEYQARIICHLSTAQLSRAWQNIAGWNNWDGKLTEINEINKHCIRCIRPLEAEEIRKDRDNQLILERELFQDLASDYKDYKDFNPARVPGTCEWFFGDDRFCDWRDSSTSRLLWISAGPGCDGDERRMHASNALCTILHQLIIHNPGSGLIRHALPSHKEYGKKLVQSFSELWRILMDCANSLDAGEIVCVIDALDECNADGSRQLIDKLRDFYCQPSNQSKPPSTLKFLITSRPYDDLELSFRTFINTATYLHFDGDEKSALISSEINLVIDARLGEIADNFKEADRERISFKLKSMEHCTYLWLHLTFKIIQESPSEYSRPSDMEALLSDLPSKVTEAYEKILERSRNLIYTETLLQIVLAAARPLTLAEANIALTLALEKKEFDSYSVLESRLWDEETFESTVKNLCGLFINVYDSKLLFIYQTAREFLIHSQREGKWQGRLKMSTSYREMSLVCLSYLCYIDKQIRCTVLDGPCKTC</sequence>
<evidence type="ECO:0000259" key="2">
    <source>
        <dbReference type="Pfam" id="PF17100"/>
    </source>
</evidence>
<keyword evidence="1" id="KW-0677">Repeat</keyword>
<dbReference type="STRING" id="1450539.A0A318ZEA6"/>
<dbReference type="Pfam" id="PF24883">
    <property type="entry name" value="NPHP3_N"/>
    <property type="match status" value="2"/>
</dbReference>
<protein>
    <submittedName>
        <fullName evidence="4">Uncharacterized protein</fullName>
    </submittedName>
</protein>
<proteinExistence type="predicted"/>
<dbReference type="Proteomes" id="UP000248349">
    <property type="component" value="Unassembled WGS sequence"/>
</dbReference>
<evidence type="ECO:0000256" key="1">
    <source>
        <dbReference type="ARBA" id="ARBA00022737"/>
    </source>
</evidence>
<reference evidence="4 5" key="1">
    <citation type="submission" date="2016-12" db="EMBL/GenBank/DDBJ databases">
        <title>The genomes of Aspergillus section Nigri reveals drivers in fungal speciation.</title>
        <authorList>
            <consortium name="DOE Joint Genome Institute"/>
            <person name="Vesth T.C."/>
            <person name="Nybo J."/>
            <person name="Theobald S."/>
            <person name="Brandl J."/>
            <person name="Frisvad J.C."/>
            <person name="Nielsen K.F."/>
            <person name="Lyhne E.K."/>
            <person name="Kogle M.E."/>
            <person name="Kuo A."/>
            <person name="Riley R."/>
            <person name="Clum A."/>
            <person name="Nolan M."/>
            <person name="Lipzen A."/>
            <person name="Salamov A."/>
            <person name="Henrissat B."/>
            <person name="Wiebenga A."/>
            <person name="De Vries R.P."/>
            <person name="Grigoriev I.V."/>
            <person name="Mortensen U.H."/>
            <person name="Andersen M.R."/>
            <person name="Baker S.E."/>
        </authorList>
    </citation>
    <scope>NUCLEOTIDE SEQUENCE [LARGE SCALE GENOMIC DNA]</scope>
    <source>
        <strain evidence="4 5">JOP 1030-1</strain>
    </source>
</reference>
<feature type="domain" description="NWD NACHT-NTPase N-terminal" evidence="2">
    <location>
        <begin position="75"/>
        <end position="265"/>
    </location>
</feature>
<name>A0A318ZEA6_9EURO</name>
<dbReference type="PANTHER" id="PTHR10039:SF14">
    <property type="entry name" value="NACHT DOMAIN-CONTAINING PROTEIN"/>
    <property type="match status" value="1"/>
</dbReference>
<evidence type="ECO:0000259" key="3">
    <source>
        <dbReference type="Pfam" id="PF24883"/>
    </source>
</evidence>
<dbReference type="Pfam" id="PF17100">
    <property type="entry name" value="NACHT_N"/>
    <property type="match status" value="1"/>
</dbReference>
<feature type="domain" description="Nephrocystin 3-like N-terminal" evidence="3">
    <location>
        <begin position="316"/>
        <end position="347"/>
    </location>
</feature>